<evidence type="ECO:0000256" key="3">
    <source>
        <dbReference type="RuleBase" id="RU000363"/>
    </source>
</evidence>
<reference evidence="4 5" key="1">
    <citation type="submission" date="2016-10" db="EMBL/GenBank/DDBJ databases">
        <title>Evaluation of Human, Animal and Environmental Mycobacterium chelonae Isolates by Core Genome Phylogenomic Analysis, Targeted Gene Comparison, and Anti-microbial Susceptibility Patterns: A Tale of Mistaken Identities.</title>
        <authorList>
            <person name="Fogelson S.B."/>
            <person name="Camus A.C."/>
            <person name="Lorenz W."/>
            <person name="Vasireddy R."/>
            <person name="Vasireddy S."/>
            <person name="Smith T."/>
            <person name="Brown-Elliott B.A."/>
            <person name="Wallace R.J.Jr."/>
            <person name="Hasan N.A."/>
            <person name="Reischl U."/>
            <person name="Sanchez S."/>
        </authorList>
    </citation>
    <scope>NUCLEOTIDE SEQUENCE [LARGE SCALE GENOMIC DNA]</scope>
    <source>
        <strain evidence="4 5">24999</strain>
    </source>
</reference>
<dbReference type="PANTHER" id="PTHR44196">
    <property type="entry name" value="DEHYDROGENASE/REDUCTASE SDR FAMILY MEMBER 7B"/>
    <property type="match status" value="1"/>
</dbReference>
<comment type="caution">
    <text evidence="4">The sequence shown here is derived from an EMBL/GenBank/DDBJ whole genome shotgun (WGS) entry which is preliminary data.</text>
</comment>
<dbReference type="Pfam" id="PF00106">
    <property type="entry name" value="adh_short"/>
    <property type="match status" value="1"/>
</dbReference>
<accession>A0A1S1KM91</accession>
<dbReference type="OrthoDB" id="9810734at2"/>
<dbReference type="PANTHER" id="PTHR44196:SF1">
    <property type="entry name" value="DEHYDROGENASE_REDUCTASE SDR FAMILY MEMBER 7B"/>
    <property type="match status" value="1"/>
</dbReference>
<evidence type="ECO:0000313" key="5">
    <source>
        <dbReference type="Proteomes" id="UP000179636"/>
    </source>
</evidence>
<dbReference type="RefSeq" id="WP_070943387.1">
    <property type="nucleotide sequence ID" value="NZ_MLHV01000001.1"/>
</dbReference>
<protein>
    <submittedName>
        <fullName evidence="4">Short-chain dehydrogenase</fullName>
    </submittedName>
</protein>
<comment type="similarity">
    <text evidence="1 3">Belongs to the short-chain dehydrogenases/reductases (SDR) family.</text>
</comment>
<dbReference type="STRING" id="1908205.BKG60_08680"/>
<evidence type="ECO:0000256" key="2">
    <source>
        <dbReference type="ARBA" id="ARBA00023002"/>
    </source>
</evidence>
<dbReference type="SUPFAM" id="SSF51735">
    <property type="entry name" value="NAD(P)-binding Rossmann-fold domains"/>
    <property type="match status" value="1"/>
</dbReference>
<sequence>MRRRRINLAGKRIVLTGASTGIGRQMALALASQGAVLVVAARREGLLNKLADEIAHSGGTRPIVLATDLTEPGSAAGVGARALAALGGVDVVINNAGANLTGPQSLIADSSFAREVFEVNLWSPLALTAALLPAMHAAGSGTIVNVTSTVQAVPLPLLGYYAASKAALAQATRSLRLELAETGIRVLEVVPGSTDTALRDLDELPWKTTPPRTLPPVSPAATAAAVVRGLQRGATRVVYPAYSLVPLEAPAFGRLVAAVGGRRVNTRDALELGAR</sequence>
<proteinExistence type="inferred from homology"/>
<evidence type="ECO:0000313" key="4">
    <source>
        <dbReference type="EMBL" id="OHU07972.1"/>
    </source>
</evidence>
<name>A0A1S1KM91_9MYCO</name>
<keyword evidence="5" id="KW-1185">Reference proteome</keyword>
<dbReference type="InterPro" id="IPR036291">
    <property type="entry name" value="NAD(P)-bd_dom_sf"/>
</dbReference>
<gene>
    <name evidence="4" type="ORF">BKG61_01055</name>
</gene>
<dbReference type="EMBL" id="MLHV01000001">
    <property type="protein sequence ID" value="OHU07972.1"/>
    <property type="molecule type" value="Genomic_DNA"/>
</dbReference>
<dbReference type="Proteomes" id="UP000179636">
    <property type="component" value="Unassembled WGS sequence"/>
</dbReference>
<dbReference type="PRINTS" id="PR00081">
    <property type="entry name" value="GDHRDH"/>
</dbReference>
<dbReference type="GO" id="GO:0016491">
    <property type="term" value="F:oxidoreductase activity"/>
    <property type="evidence" value="ECO:0007669"/>
    <property type="project" value="UniProtKB-KW"/>
</dbReference>
<dbReference type="Gene3D" id="3.40.50.720">
    <property type="entry name" value="NAD(P)-binding Rossmann-like Domain"/>
    <property type="match status" value="1"/>
</dbReference>
<keyword evidence="2" id="KW-0560">Oxidoreductase</keyword>
<evidence type="ECO:0000256" key="1">
    <source>
        <dbReference type="ARBA" id="ARBA00006484"/>
    </source>
</evidence>
<dbReference type="PRINTS" id="PR00080">
    <property type="entry name" value="SDRFAMILY"/>
</dbReference>
<organism evidence="4 5">
    <name type="scientific">Mycobacterium syngnathidarum</name>
    <dbReference type="NCBI Taxonomy" id="1908205"/>
    <lineage>
        <taxon>Bacteria</taxon>
        <taxon>Bacillati</taxon>
        <taxon>Actinomycetota</taxon>
        <taxon>Actinomycetes</taxon>
        <taxon>Mycobacteriales</taxon>
        <taxon>Mycobacteriaceae</taxon>
        <taxon>Mycobacterium</taxon>
    </lineage>
</organism>
<dbReference type="GO" id="GO:0016020">
    <property type="term" value="C:membrane"/>
    <property type="evidence" value="ECO:0007669"/>
    <property type="project" value="TreeGrafter"/>
</dbReference>
<dbReference type="InterPro" id="IPR002347">
    <property type="entry name" value="SDR_fam"/>
</dbReference>
<dbReference type="AlphaFoldDB" id="A0A1S1KM91"/>